<gene>
    <name evidence="1" type="ORF">CZ814_03356</name>
</gene>
<organism evidence="1 2">
    <name type="scientific">Photobacterium toruni</name>
    <dbReference type="NCBI Taxonomy" id="1935446"/>
    <lineage>
        <taxon>Bacteria</taxon>
        <taxon>Pseudomonadati</taxon>
        <taxon>Pseudomonadota</taxon>
        <taxon>Gammaproteobacteria</taxon>
        <taxon>Vibrionales</taxon>
        <taxon>Vibrionaceae</taxon>
        <taxon>Photobacterium</taxon>
    </lineage>
</organism>
<dbReference type="RefSeq" id="WP_080176071.1">
    <property type="nucleotide sequence ID" value="NZ_AP024857.1"/>
</dbReference>
<dbReference type="Proteomes" id="UP000191116">
    <property type="component" value="Unassembled WGS sequence"/>
</dbReference>
<reference evidence="1 2" key="1">
    <citation type="submission" date="2017-02" db="EMBL/GenBank/DDBJ databases">
        <authorList>
            <person name="Peterson S.W."/>
        </authorList>
    </citation>
    <scope>NUCLEOTIDE SEQUENCE [LARGE SCALE GENOMIC DNA]</scope>
    <source>
        <strain evidence="1 2">CECT 9189</strain>
    </source>
</reference>
<accession>A0A1T4UJL1</accession>
<sequence>MGKLYQVFWSQDALLEKHDEWVEFTDTDDPVRAEQMYFKLCKKMMDKTGFVFVHSANPESVPPAKFNTGKHIQWNVDREEHDIRCWMLWSMPEEIPCKRWKAPTTHMIKGLKASILLRSGSLTGSEISGERIGRVIGRSARGVRYWIAQDGDSRRIDYSSLRLLLEMAGFALKPISTYL</sequence>
<dbReference type="AlphaFoldDB" id="A0A1T4UJL1"/>
<name>A0A1T4UJL1_9GAMM</name>
<protein>
    <submittedName>
        <fullName evidence="1">Uncharacterized protein</fullName>
    </submittedName>
</protein>
<dbReference type="EMBL" id="FUWP01000025">
    <property type="protein sequence ID" value="SKA52864.1"/>
    <property type="molecule type" value="Genomic_DNA"/>
</dbReference>
<evidence type="ECO:0000313" key="1">
    <source>
        <dbReference type="EMBL" id="SKA52864.1"/>
    </source>
</evidence>
<proteinExistence type="predicted"/>
<evidence type="ECO:0000313" key="2">
    <source>
        <dbReference type="Proteomes" id="UP000191116"/>
    </source>
</evidence>